<keyword evidence="3" id="KW-0067">ATP-binding</keyword>
<dbReference type="PANTHER" id="PTHR43024:SF1">
    <property type="entry name" value="UDP-N-ACETYLMURAMOYL-TRIPEPTIDE--D-ALANYL-D-ALANINE LIGASE"/>
    <property type="match status" value="1"/>
</dbReference>
<gene>
    <name evidence="7" type="ORF">CO054_02140</name>
</gene>
<dbReference type="InterPro" id="IPR036615">
    <property type="entry name" value="Mur_ligase_C_dom_sf"/>
</dbReference>
<keyword evidence="1" id="KW-0436">Ligase</keyword>
<dbReference type="SUPFAM" id="SSF53623">
    <property type="entry name" value="MurD-like peptide ligases, catalytic domain"/>
    <property type="match status" value="1"/>
</dbReference>
<dbReference type="Gene3D" id="3.90.190.20">
    <property type="entry name" value="Mur ligase, C-terminal domain"/>
    <property type="match status" value="1"/>
</dbReference>
<dbReference type="Pfam" id="PF08245">
    <property type="entry name" value="Mur_ligase_M"/>
    <property type="match status" value="1"/>
</dbReference>
<evidence type="ECO:0000256" key="3">
    <source>
        <dbReference type="ARBA" id="ARBA00022840"/>
    </source>
</evidence>
<dbReference type="InterPro" id="IPR004101">
    <property type="entry name" value="Mur_ligase_C"/>
</dbReference>
<dbReference type="EMBL" id="PFSF01000045">
    <property type="protein sequence ID" value="PJC28061.1"/>
    <property type="molecule type" value="Genomic_DNA"/>
</dbReference>
<dbReference type="PANTHER" id="PTHR43024">
    <property type="entry name" value="UDP-N-ACETYLMURAMOYL-TRIPEPTIDE--D-ALANYL-D-ALANINE LIGASE"/>
    <property type="match status" value="1"/>
</dbReference>
<dbReference type="GO" id="GO:0005524">
    <property type="term" value="F:ATP binding"/>
    <property type="evidence" value="ECO:0007669"/>
    <property type="project" value="UniProtKB-KW"/>
</dbReference>
<dbReference type="InterPro" id="IPR051046">
    <property type="entry name" value="MurCDEF_CellWall_CoF430Synth"/>
</dbReference>
<accession>A0A2M8ESF2</accession>
<dbReference type="GO" id="GO:0016881">
    <property type="term" value="F:acid-amino acid ligase activity"/>
    <property type="evidence" value="ECO:0007669"/>
    <property type="project" value="InterPro"/>
</dbReference>
<keyword evidence="4" id="KW-1133">Transmembrane helix</keyword>
<keyword evidence="4" id="KW-0472">Membrane</keyword>
<evidence type="ECO:0000256" key="1">
    <source>
        <dbReference type="ARBA" id="ARBA00022598"/>
    </source>
</evidence>
<evidence type="ECO:0000259" key="5">
    <source>
        <dbReference type="Pfam" id="PF02875"/>
    </source>
</evidence>
<comment type="caution">
    <text evidence="7">The sequence shown here is derived from an EMBL/GenBank/DDBJ whole genome shotgun (WGS) entry which is preliminary data.</text>
</comment>
<organism evidence="7 8">
    <name type="scientific">Candidatus Shapirobacteria bacterium CG_4_9_14_0_2_um_filter_39_11</name>
    <dbReference type="NCBI Taxonomy" id="1974478"/>
    <lineage>
        <taxon>Bacteria</taxon>
        <taxon>Candidatus Shapironibacteriota</taxon>
    </lineage>
</organism>
<evidence type="ECO:0000256" key="2">
    <source>
        <dbReference type="ARBA" id="ARBA00022741"/>
    </source>
</evidence>
<keyword evidence="4" id="KW-0812">Transmembrane</keyword>
<feature type="domain" description="Mur ligase central" evidence="6">
    <location>
        <begin position="34"/>
        <end position="221"/>
    </location>
</feature>
<evidence type="ECO:0008006" key="9">
    <source>
        <dbReference type="Google" id="ProtNLM"/>
    </source>
</evidence>
<dbReference type="Proteomes" id="UP000229816">
    <property type="component" value="Unassembled WGS sequence"/>
</dbReference>
<feature type="domain" description="Mur ligase C-terminal" evidence="5">
    <location>
        <begin position="244"/>
        <end position="374"/>
    </location>
</feature>
<protein>
    <recommendedName>
        <fullName evidence="9">UDP-N-acetylmuramoyl-tripeptide--D-alanyl-D-alanine ligase</fullName>
    </recommendedName>
</protein>
<dbReference type="AlphaFoldDB" id="A0A2M8ESF2"/>
<sequence length="414" mass="46293">MAKTEVWKQPFHQSRRFIAKLWLHFFPHLTIIGITGSYGKTNTTRAIAQVLSEKYKTLQTDLDLDTIYNLPITILKLRPWHQKLVLEMGVDHKNEMDFHLSLVKPSIAVVTGINPTHSEPELLGSLEGVIKEKRKLLQILPKDGLAILNWDDENVRKMARFTKAKVLKCGTSPKCDFWADKIKVDFSGTSFILHYENKKFAIKTGLVGRHFIHECLAAAAVGINQGLTWGQIKNGLSKLKPLAGRLSIEKGPKGTILINDVLRANPASTIAGLQTLVDLPTLRAAQGRRIAVLGEMGELGELAQEEHRRVGKEVAGLKIDYLVSVGPLQKLTAEEAIKSGMKKNQVFWVENVAQAARILERLLSVGDLFYLKGSLLRHMERILLILNGEEVGCKVTSCHFYHQCPSCPYLKMGL</sequence>
<dbReference type="Pfam" id="PF02875">
    <property type="entry name" value="Mur_ligase_C"/>
    <property type="match status" value="1"/>
</dbReference>
<dbReference type="InterPro" id="IPR013221">
    <property type="entry name" value="Mur_ligase_cen"/>
</dbReference>
<reference evidence="8" key="1">
    <citation type="submission" date="2017-09" db="EMBL/GenBank/DDBJ databases">
        <title>Depth-based differentiation of microbial function through sediment-hosted aquifers and enrichment of novel symbionts in the deep terrestrial subsurface.</title>
        <authorList>
            <person name="Probst A.J."/>
            <person name="Ladd B."/>
            <person name="Jarett J.K."/>
            <person name="Geller-Mcgrath D.E."/>
            <person name="Sieber C.M.K."/>
            <person name="Emerson J.B."/>
            <person name="Anantharaman K."/>
            <person name="Thomas B.C."/>
            <person name="Malmstrom R."/>
            <person name="Stieglmeier M."/>
            <person name="Klingl A."/>
            <person name="Woyke T."/>
            <person name="Ryan C.M."/>
            <person name="Banfield J.F."/>
        </authorList>
    </citation>
    <scope>NUCLEOTIDE SEQUENCE [LARGE SCALE GENOMIC DNA]</scope>
</reference>
<evidence type="ECO:0000313" key="8">
    <source>
        <dbReference type="Proteomes" id="UP000229816"/>
    </source>
</evidence>
<proteinExistence type="predicted"/>
<evidence type="ECO:0000256" key="4">
    <source>
        <dbReference type="SAM" id="Phobius"/>
    </source>
</evidence>
<dbReference type="Gene3D" id="3.40.1190.10">
    <property type="entry name" value="Mur-like, catalytic domain"/>
    <property type="match status" value="1"/>
</dbReference>
<evidence type="ECO:0000313" key="7">
    <source>
        <dbReference type="EMBL" id="PJC28061.1"/>
    </source>
</evidence>
<dbReference type="SUPFAM" id="SSF53244">
    <property type="entry name" value="MurD-like peptide ligases, peptide-binding domain"/>
    <property type="match status" value="1"/>
</dbReference>
<name>A0A2M8ESF2_9BACT</name>
<evidence type="ECO:0000259" key="6">
    <source>
        <dbReference type="Pfam" id="PF08245"/>
    </source>
</evidence>
<keyword evidence="2" id="KW-0547">Nucleotide-binding</keyword>
<dbReference type="InterPro" id="IPR036565">
    <property type="entry name" value="Mur-like_cat_sf"/>
</dbReference>
<feature type="transmembrane region" description="Helical" evidence="4">
    <location>
        <begin position="21"/>
        <end position="39"/>
    </location>
</feature>